<gene>
    <name evidence="4" type="ORF">SAMN06265360_1327</name>
</gene>
<feature type="region of interest" description="Disordered" evidence="1">
    <location>
        <begin position="394"/>
        <end position="420"/>
    </location>
</feature>
<dbReference type="Proteomes" id="UP000198348">
    <property type="component" value="Unassembled WGS sequence"/>
</dbReference>
<evidence type="ECO:0000313" key="4">
    <source>
        <dbReference type="EMBL" id="SNR91422.1"/>
    </source>
</evidence>
<dbReference type="RefSeq" id="WP_089303348.1">
    <property type="nucleotide sequence ID" value="NZ_FZNW01000032.1"/>
</dbReference>
<proteinExistence type="predicted"/>
<dbReference type="InterPro" id="IPR003399">
    <property type="entry name" value="Mce/MlaD"/>
</dbReference>
<evidence type="ECO:0000313" key="5">
    <source>
        <dbReference type="Proteomes" id="UP000198348"/>
    </source>
</evidence>
<evidence type="ECO:0000256" key="1">
    <source>
        <dbReference type="SAM" id="MobiDB-lite"/>
    </source>
</evidence>
<dbReference type="EMBL" id="FZNW01000032">
    <property type="protein sequence ID" value="SNR91422.1"/>
    <property type="molecule type" value="Genomic_DNA"/>
</dbReference>
<dbReference type="Pfam" id="PF02470">
    <property type="entry name" value="MlaD"/>
    <property type="match status" value="1"/>
</dbReference>
<dbReference type="PANTHER" id="PTHR33371">
    <property type="entry name" value="INTERMEMBRANE PHOSPHOLIPID TRANSPORT SYSTEM BINDING PROTEIN MLAD-RELATED"/>
    <property type="match status" value="1"/>
</dbReference>
<dbReference type="AlphaFoldDB" id="A0A239A7K8"/>
<name>A0A239A7K8_9PSEU</name>
<feature type="domain" description="Mce/MlaD" evidence="3">
    <location>
        <begin position="44"/>
        <end position="117"/>
    </location>
</feature>
<dbReference type="GO" id="GO:0005576">
    <property type="term" value="C:extracellular region"/>
    <property type="evidence" value="ECO:0007669"/>
    <property type="project" value="TreeGrafter"/>
</dbReference>
<protein>
    <submittedName>
        <fullName evidence="4">Phospholipid/cholesterol/gamma-HCH transport system substrate-binding protein</fullName>
    </submittedName>
</protein>
<keyword evidence="2" id="KW-1133">Transmembrane helix</keyword>
<accession>A0A239A7K8</accession>
<feature type="transmembrane region" description="Helical" evidence="2">
    <location>
        <begin position="12"/>
        <end position="31"/>
    </location>
</feature>
<organism evidence="4 5">
    <name type="scientific">Haloechinothrix alba</name>
    <dbReference type="NCBI Taxonomy" id="664784"/>
    <lineage>
        <taxon>Bacteria</taxon>
        <taxon>Bacillati</taxon>
        <taxon>Actinomycetota</taxon>
        <taxon>Actinomycetes</taxon>
        <taxon>Pseudonocardiales</taxon>
        <taxon>Pseudonocardiaceae</taxon>
        <taxon>Haloechinothrix</taxon>
    </lineage>
</organism>
<dbReference type="InterPro" id="IPR052336">
    <property type="entry name" value="MlaD_Phospholipid_Transporter"/>
</dbReference>
<keyword evidence="2" id="KW-0472">Membrane</keyword>
<evidence type="ECO:0000259" key="3">
    <source>
        <dbReference type="Pfam" id="PF02470"/>
    </source>
</evidence>
<dbReference type="OrthoDB" id="5241393at2"/>
<dbReference type="PANTHER" id="PTHR33371:SF16">
    <property type="entry name" value="MCE-FAMILY PROTEIN MCE3F"/>
    <property type="match status" value="1"/>
</dbReference>
<sequence length="420" mass="43957">MSRAVTKRRARSFLVGVGLIGVIAGATFIMLNAHKGPPGAERTVVEAAFSDIGILGTNADVRKNSRRIGRVADIRRNDGHVVVTMELEGDRQVYADARAAIWDKNALGEKFVELSTGNESSGPLGDTVIPVEHTEPATDIQAIFDVFDKPTRDALQTTLRELGGAAAGHGRQLQTVIKVGPDVVRDAGTVGSALGAPEARLDAFVAHADRLLSRFEHRQQHISDLLDEAGATLHAVNVDGAEPLAQSINKAPQTLTEVNAALDALHQPLADTRSTVDNLQEGAEALGVATPDLRGVLREAIEPIDKLPGVAEDAEPAVGSLTTTTADLRPLIPRVNEALDHAEQPLGVLAPYTGDLGAWIRAGSTLTADGVGDNHWLRLGIVAPSASSVAGIVDAPTNPYPAPGEAPEDRAPGGSLVPGE</sequence>
<evidence type="ECO:0000256" key="2">
    <source>
        <dbReference type="SAM" id="Phobius"/>
    </source>
</evidence>
<keyword evidence="2" id="KW-0812">Transmembrane</keyword>
<reference evidence="5" key="1">
    <citation type="submission" date="2017-06" db="EMBL/GenBank/DDBJ databases">
        <authorList>
            <person name="Varghese N."/>
            <person name="Submissions S."/>
        </authorList>
    </citation>
    <scope>NUCLEOTIDE SEQUENCE [LARGE SCALE GENOMIC DNA]</scope>
    <source>
        <strain evidence="5">DSM 45207</strain>
    </source>
</reference>
<keyword evidence="5" id="KW-1185">Reference proteome</keyword>